<name>A0A2K1E4W3_9FLAO</name>
<keyword evidence="1" id="KW-0472">Membrane</keyword>
<keyword evidence="1" id="KW-1133">Transmembrane helix</keyword>
<proteinExistence type="predicted"/>
<organism evidence="2 3">
    <name type="scientific">Hanstruepera neustonica</name>
    <dbReference type="NCBI Taxonomy" id="1445657"/>
    <lineage>
        <taxon>Bacteria</taxon>
        <taxon>Pseudomonadati</taxon>
        <taxon>Bacteroidota</taxon>
        <taxon>Flavobacteriia</taxon>
        <taxon>Flavobacteriales</taxon>
        <taxon>Flavobacteriaceae</taxon>
        <taxon>Hanstruepera</taxon>
    </lineage>
</organism>
<comment type="caution">
    <text evidence="2">The sequence shown here is derived from an EMBL/GenBank/DDBJ whole genome shotgun (WGS) entry which is preliminary data.</text>
</comment>
<dbReference type="OrthoDB" id="1449790at2"/>
<evidence type="ECO:0000313" key="2">
    <source>
        <dbReference type="EMBL" id="PNQ75271.1"/>
    </source>
</evidence>
<dbReference type="Proteomes" id="UP000236641">
    <property type="component" value="Unassembled WGS sequence"/>
</dbReference>
<dbReference type="RefSeq" id="WP_103051116.1">
    <property type="nucleotide sequence ID" value="NZ_POWF01000001.1"/>
</dbReference>
<keyword evidence="3" id="KW-1185">Reference proteome</keyword>
<dbReference type="EMBL" id="POWF01000001">
    <property type="protein sequence ID" value="PNQ75271.1"/>
    <property type="molecule type" value="Genomic_DNA"/>
</dbReference>
<reference evidence="2 3" key="1">
    <citation type="submission" date="2018-01" db="EMBL/GenBank/DDBJ databases">
        <title>The draft genome of Hanstruepera neustonica JCM19743.</title>
        <authorList>
            <person name="He R.-H."/>
            <person name="Du Z.-J."/>
        </authorList>
    </citation>
    <scope>NUCLEOTIDE SEQUENCE [LARGE SCALE GENOMIC DNA]</scope>
    <source>
        <strain evidence="2 3">JCM19743</strain>
    </source>
</reference>
<evidence type="ECO:0000256" key="1">
    <source>
        <dbReference type="SAM" id="Phobius"/>
    </source>
</evidence>
<keyword evidence="1" id="KW-0812">Transmembrane</keyword>
<dbReference type="AlphaFoldDB" id="A0A2K1E4W3"/>
<sequence>MELLVTTEDLDPFPKQSLSIHNKPMGLLTSNYKSVVNSNYRNLDEKSLFVKRQSIKGCFYNTNCAAEVTLKVSLFLVIFLIMYL</sequence>
<evidence type="ECO:0000313" key="3">
    <source>
        <dbReference type="Proteomes" id="UP000236641"/>
    </source>
</evidence>
<gene>
    <name evidence="2" type="ORF">C1T31_03830</name>
</gene>
<accession>A0A2K1E4W3</accession>
<feature type="transmembrane region" description="Helical" evidence="1">
    <location>
        <begin position="58"/>
        <end position="83"/>
    </location>
</feature>
<protein>
    <submittedName>
        <fullName evidence="2">Uncharacterized protein</fullName>
    </submittedName>
</protein>